<proteinExistence type="predicted"/>
<accession>A0AAV9G0P6</accession>
<dbReference type="Proteomes" id="UP001321760">
    <property type="component" value="Unassembled WGS sequence"/>
</dbReference>
<reference evidence="2" key="2">
    <citation type="submission" date="2023-05" db="EMBL/GenBank/DDBJ databases">
        <authorList>
            <consortium name="Lawrence Berkeley National Laboratory"/>
            <person name="Steindorff A."/>
            <person name="Hensen N."/>
            <person name="Bonometti L."/>
            <person name="Westerberg I."/>
            <person name="Brannstrom I.O."/>
            <person name="Guillou S."/>
            <person name="Cros-Aarteil S."/>
            <person name="Calhoun S."/>
            <person name="Haridas S."/>
            <person name="Kuo A."/>
            <person name="Mondo S."/>
            <person name="Pangilinan J."/>
            <person name="Riley R."/>
            <person name="Labutti K."/>
            <person name="Andreopoulos B."/>
            <person name="Lipzen A."/>
            <person name="Chen C."/>
            <person name="Yanf M."/>
            <person name="Daum C."/>
            <person name="Ng V."/>
            <person name="Clum A."/>
            <person name="Ohm R."/>
            <person name="Martin F."/>
            <person name="Silar P."/>
            <person name="Natvig D."/>
            <person name="Lalanne C."/>
            <person name="Gautier V."/>
            <person name="Ament-Velasquez S.L."/>
            <person name="Kruys A."/>
            <person name="Hutchinson M.I."/>
            <person name="Powell A.J."/>
            <person name="Barry K."/>
            <person name="Miller A.N."/>
            <person name="Grigoriev I.V."/>
            <person name="Debuchy R."/>
            <person name="Gladieux P."/>
            <person name="Thoren M.H."/>
            <person name="Johannesson H."/>
        </authorList>
    </citation>
    <scope>NUCLEOTIDE SEQUENCE</scope>
    <source>
        <strain evidence="2">PSN243</strain>
    </source>
</reference>
<comment type="caution">
    <text evidence="2">The sequence shown here is derived from an EMBL/GenBank/DDBJ whole genome shotgun (WGS) entry which is preliminary data.</text>
</comment>
<feature type="compositionally biased region" description="Polar residues" evidence="1">
    <location>
        <begin position="166"/>
        <end position="175"/>
    </location>
</feature>
<keyword evidence="3" id="KW-1185">Reference proteome</keyword>
<gene>
    <name evidence="2" type="ORF">QBC34DRAFT_30959</name>
</gene>
<reference evidence="2" key="1">
    <citation type="journal article" date="2023" name="Mol. Phylogenet. Evol.">
        <title>Genome-scale phylogeny and comparative genomics of the fungal order Sordariales.</title>
        <authorList>
            <person name="Hensen N."/>
            <person name="Bonometti L."/>
            <person name="Westerberg I."/>
            <person name="Brannstrom I.O."/>
            <person name="Guillou S."/>
            <person name="Cros-Aarteil S."/>
            <person name="Calhoun S."/>
            <person name="Haridas S."/>
            <person name="Kuo A."/>
            <person name="Mondo S."/>
            <person name="Pangilinan J."/>
            <person name="Riley R."/>
            <person name="LaButti K."/>
            <person name="Andreopoulos B."/>
            <person name="Lipzen A."/>
            <person name="Chen C."/>
            <person name="Yan M."/>
            <person name="Daum C."/>
            <person name="Ng V."/>
            <person name="Clum A."/>
            <person name="Steindorff A."/>
            <person name="Ohm R.A."/>
            <person name="Martin F."/>
            <person name="Silar P."/>
            <person name="Natvig D.O."/>
            <person name="Lalanne C."/>
            <person name="Gautier V."/>
            <person name="Ament-Velasquez S.L."/>
            <person name="Kruys A."/>
            <person name="Hutchinson M.I."/>
            <person name="Powell A.J."/>
            <person name="Barry K."/>
            <person name="Miller A.N."/>
            <person name="Grigoriev I.V."/>
            <person name="Debuchy R."/>
            <person name="Gladieux P."/>
            <person name="Hiltunen Thoren M."/>
            <person name="Johannesson H."/>
        </authorList>
    </citation>
    <scope>NUCLEOTIDE SEQUENCE</scope>
    <source>
        <strain evidence="2">PSN243</strain>
    </source>
</reference>
<name>A0AAV9G0P6_9PEZI</name>
<feature type="region of interest" description="Disordered" evidence="1">
    <location>
        <begin position="111"/>
        <end position="135"/>
    </location>
</feature>
<feature type="region of interest" description="Disordered" evidence="1">
    <location>
        <begin position="204"/>
        <end position="226"/>
    </location>
</feature>
<evidence type="ECO:0000313" key="3">
    <source>
        <dbReference type="Proteomes" id="UP001321760"/>
    </source>
</evidence>
<dbReference type="EMBL" id="MU866030">
    <property type="protein sequence ID" value="KAK4442149.1"/>
    <property type="molecule type" value="Genomic_DNA"/>
</dbReference>
<evidence type="ECO:0000256" key="1">
    <source>
        <dbReference type="SAM" id="MobiDB-lite"/>
    </source>
</evidence>
<organism evidence="2 3">
    <name type="scientific">Podospora aff. communis PSN243</name>
    <dbReference type="NCBI Taxonomy" id="3040156"/>
    <lineage>
        <taxon>Eukaryota</taxon>
        <taxon>Fungi</taxon>
        <taxon>Dikarya</taxon>
        <taxon>Ascomycota</taxon>
        <taxon>Pezizomycotina</taxon>
        <taxon>Sordariomycetes</taxon>
        <taxon>Sordariomycetidae</taxon>
        <taxon>Sordariales</taxon>
        <taxon>Podosporaceae</taxon>
        <taxon>Podospora</taxon>
    </lineage>
</organism>
<sequence length="290" mass="32149">MRRRRCLVVGQMWRRVNRGVQTQQSVERVMRLMKTEILLERRQVCQKIVEGRLAGTSMTERSSARVESRLTFKTPCAISTLICRADGCEEERGSSVQCAFTVAAVQARRGSDIGGSPAQNLEAPETTRFPNLPRGFLDQSRTVQALVASYHQPSPPLRPPRKPSSEQNLRSPSSNHHSHPAGSETCIVLRECCGAKMQLVGSRHWPERRGRPLLGGNSQREPTGSHARVDAPLDAISWTQFHKVCLAAGGPWPAAAWAVGLCMPYEHAMLDVDGWQSDAVEMLHLRGQAK</sequence>
<dbReference type="AlphaFoldDB" id="A0AAV9G0P6"/>
<feature type="region of interest" description="Disordered" evidence="1">
    <location>
        <begin position="150"/>
        <end position="181"/>
    </location>
</feature>
<protein>
    <submittedName>
        <fullName evidence="2">Uncharacterized protein</fullName>
    </submittedName>
</protein>
<evidence type="ECO:0000313" key="2">
    <source>
        <dbReference type="EMBL" id="KAK4442149.1"/>
    </source>
</evidence>